<dbReference type="GO" id="GO:0046872">
    <property type="term" value="F:metal ion binding"/>
    <property type="evidence" value="ECO:0007669"/>
    <property type="project" value="UniProtKB-KW"/>
</dbReference>
<evidence type="ECO:0000313" key="3">
    <source>
        <dbReference type="EMBL" id="CAD8362809.1"/>
    </source>
</evidence>
<dbReference type="GO" id="GO:0016491">
    <property type="term" value="F:oxidoreductase activity"/>
    <property type="evidence" value="ECO:0007669"/>
    <property type="project" value="UniProtKB-KW"/>
</dbReference>
<dbReference type="InterPro" id="IPR005123">
    <property type="entry name" value="Oxoglu/Fe-dep_dioxygenase_dom"/>
</dbReference>
<gene>
    <name evidence="3" type="ORF">MPOL1434_LOCUS2118</name>
</gene>
<dbReference type="EMBL" id="HBEJ01003621">
    <property type="protein sequence ID" value="CAD8362809.1"/>
    <property type="molecule type" value="Transcribed_RNA"/>
</dbReference>
<sequence>MAFAIRYPIGLFFGLAVSVQSFHVNRALYVSSLHHYQERAGLHATIVTSSNGEAANTAREVEADLFQADLNRVGLSLCHGILHASGCRRLSDLRELTSAQIMTMGADAFDRPVIRRVMDDLEKIQTDRCNGGGADSNVSNDVSSTAANLSTLVDGAFVSTTKTRSRFEEETKREFDLEVICAENDIFKGRLFTPEECAQLNRMSEYHAYKGTGTVGAGWTNEIYTLTAQHMACESVPGFLSTTDGIFRQLVCELYSLYPERVRKGSIEFESSGEPHLVKYNGKARGTVLHTDNDDEYASTSITINALLSASDDFGGGGTYITAIDRTVQLKQGEMLIHLGNLEHAGAEITFGVRRLLVAFLACEWEDSSY</sequence>
<protein>
    <recommendedName>
        <fullName evidence="2">Fe2OG dioxygenase domain-containing protein</fullName>
    </recommendedName>
</protein>
<evidence type="ECO:0000259" key="2">
    <source>
        <dbReference type="PROSITE" id="PS51471"/>
    </source>
</evidence>
<dbReference type="AlphaFoldDB" id="A0A7S0FJM2"/>
<comment type="similarity">
    <text evidence="1">Belongs to the iron/ascorbate-dependent oxidoreductase family.</text>
</comment>
<name>A0A7S0FJM2_9STRA</name>
<keyword evidence="1" id="KW-0408">Iron</keyword>
<keyword evidence="1" id="KW-0479">Metal-binding</keyword>
<keyword evidence="1" id="KW-0560">Oxidoreductase</keyword>
<feature type="domain" description="Fe2OG dioxygenase" evidence="2">
    <location>
        <begin position="268"/>
        <end position="364"/>
    </location>
</feature>
<accession>A0A7S0FJM2</accession>
<reference evidence="3" key="1">
    <citation type="submission" date="2021-01" db="EMBL/GenBank/DDBJ databases">
        <authorList>
            <person name="Corre E."/>
            <person name="Pelletier E."/>
            <person name="Niang G."/>
            <person name="Scheremetjew M."/>
            <person name="Finn R."/>
            <person name="Kale V."/>
            <person name="Holt S."/>
            <person name="Cochrane G."/>
            <person name="Meng A."/>
            <person name="Brown T."/>
            <person name="Cohen L."/>
        </authorList>
    </citation>
    <scope>NUCLEOTIDE SEQUENCE</scope>
    <source>
        <strain evidence="3">CCMP3303</strain>
    </source>
</reference>
<evidence type="ECO:0000256" key="1">
    <source>
        <dbReference type="RuleBase" id="RU003682"/>
    </source>
</evidence>
<proteinExistence type="inferred from homology"/>
<organism evidence="3">
    <name type="scientific">Minutocellus polymorphus</name>
    <dbReference type="NCBI Taxonomy" id="265543"/>
    <lineage>
        <taxon>Eukaryota</taxon>
        <taxon>Sar</taxon>
        <taxon>Stramenopiles</taxon>
        <taxon>Ochrophyta</taxon>
        <taxon>Bacillariophyta</taxon>
        <taxon>Mediophyceae</taxon>
        <taxon>Cymatosirophycidae</taxon>
        <taxon>Cymatosirales</taxon>
        <taxon>Cymatosiraceae</taxon>
        <taxon>Minutocellus</taxon>
    </lineage>
</organism>
<dbReference type="Gene3D" id="2.60.120.620">
    <property type="entry name" value="q2cbj1_9rhob like domain"/>
    <property type="match status" value="1"/>
</dbReference>
<dbReference type="PROSITE" id="PS51471">
    <property type="entry name" value="FE2OG_OXY"/>
    <property type="match status" value="1"/>
</dbReference>